<dbReference type="Proteomes" id="UP001318860">
    <property type="component" value="Unassembled WGS sequence"/>
</dbReference>
<gene>
    <name evidence="11" type="ORF">DH2020_039351</name>
</gene>
<comment type="cofactor">
    <cofactor evidence="2">
        <name>Fe cation</name>
        <dbReference type="ChEBI" id="CHEBI:24875"/>
    </cofactor>
</comment>
<protein>
    <recommendedName>
        <fullName evidence="8">Purple acid phosphatase</fullName>
        <ecNumber evidence="8">3.1.3.2</ecNumber>
    </recommendedName>
</protein>
<feature type="domain" description="Purple acid phosphatase N-terminal" evidence="10">
    <location>
        <begin position="9"/>
        <end position="98"/>
    </location>
</feature>
<dbReference type="InterPro" id="IPR041792">
    <property type="entry name" value="MPP_PAP"/>
</dbReference>
<dbReference type="InterPro" id="IPR015914">
    <property type="entry name" value="PAPs_N"/>
</dbReference>
<keyword evidence="6" id="KW-0862">Zinc</keyword>
<evidence type="ECO:0000313" key="11">
    <source>
        <dbReference type="EMBL" id="KAK6126906.1"/>
    </source>
</evidence>
<evidence type="ECO:0000256" key="4">
    <source>
        <dbReference type="ARBA" id="ARBA00022729"/>
    </source>
</evidence>
<evidence type="ECO:0000256" key="1">
    <source>
        <dbReference type="ARBA" id="ARBA00000032"/>
    </source>
</evidence>
<comment type="catalytic activity">
    <reaction evidence="1 8">
        <text>a phosphate monoester + H2O = an alcohol + phosphate</text>
        <dbReference type="Rhea" id="RHEA:15017"/>
        <dbReference type="ChEBI" id="CHEBI:15377"/>
        <dbReference type="ChEBI" id="CHEBI:30879"/>
        <dbReference type="ChEBI" id="CHEBI:43474"/>
        <dbReference type="ChEBI" id="CHEBI:67140"/>
        <dbReference type="EC" id="3.1.3.2"/>
    </reaction>
</comment>
<dbReference type="PANTHER" id="PTHR22953:SF55">
    <property type="entry name" value="BIFUNCTIONAL PURPLE ACID PHOSPHATASE 26"/>
    <property type="match status" value="1"/>
</dbReference>
<evidence type="ECO:0000259" key="10">
    <source>
        <dbReference type="Pfam" id="PF16656"/>
    </source>
</evidence>
<name>A0ABR0UWK0_REHGL</name>
<feature type="domain" description="Calcineurin-like phosphoesterase" evidence="9">
    <location>
        <begin position="109"/>
        <end position="305"/>
    </location>
</feature>
<comment type="caution">
    <text evidence="11">The sequence shown here is derived from an EMBL/GenBank/DDBJ whole genome shotgun (WGS) entry which is preliminary data.</text>
</comment>
<dbReference type="InterPro" id="IPR039331">
    <property type="entry name" value="PAPs-like"/>
</dbReference>
<keyword evidence="4" id="KW-0732">Signal</keyword>
<dbReference type="InterPro" id="IPR008963">
    <property type="entry name" value="Purple_acid_Pase-like_N"/>
</dbReference>
<evidence type="ECO:0000256" key="7">
    <source>
        <dbReference type="ARBA" id="ARBA00023180"/>
    </source>
</evidence>
<dbReference type="EC" id="3.1.3.2" evidence="8"/>
<organism evidence="11 12">
    <name type="scientific">Rehmannia glutinosa</name>
    <name type="common">Chinese foxglove</name>
    <dbReference type="NCBI Taxonomy" id="99300"/>
    <lineage>
        <taxon>Eukaryota</taxon>
        <taxon>Viridiplantae</taxon>
        <taxon>Streptophyta</taxon>
        <taxon>Embryophyta</taxon>
        <taxon>Tracheophyta</taxon>
        <taxon>Spermatophyta</taxon>
        <taxon>Magnoliopsida</taxon>
        <taxon>eudicotyledons</taxon>
        <taxon>Gunneridae</taxon>
        <taxon>Pentapetalae</taxon>
        <taxon>asterids</taxon>
        <taxon>lamiids</taxon>
        <taxon>Lamiales</taxon>
        <taxon>Orobanchaceae</taxon>
        <taxon>Rehmannieae</taxon>
        <taxon>Rehmannia</taxon>
    </lineage>
</organism>
<dbReference type="Gene3D" id="2.60.40.380">
    <property type="entry name" value="Purple acid phosphatase-like, N-terminal"/>
    <property type="match status" value="1"/>
</dbReference>
<keyword evidence="7" id="KW-0325">Glycoprotein</keyword>
<evidence type="ECO:0000256" key="6">
    <source>
        <dbReference type="ARBA" id="ARBA00022833"/>
    </source>
</evidence>
<dbReference type="EMBL" id="JABTTQ020001965">
    <property type="protein sequence ID" value="KAK6126906.1"/>
    <property type="molecule type" value="Genomic_DNA"/>
</dbReference>
<evidence type="ECO:0000313" key="12">
    <source>
        <dbReference type="Proteomes" id="UP001318860"/>
    </source>
</evidence>
<keyword evidence="5 8" id="KW-0378">Hydrolase</keyword>
<dbReference type="SUPFAM" id="SSF56300">
    <property type="entry name" value="Metallo-dependent phosphatases"/>
    <property type="match status" value="1"/>
</dbReference>
<dbReference type="InterPro" id="IPR004843">
    <property type="entry name" value="Calcineurin-like_PHP"/>
</dbReference>
<evidence type="ECO:0000256" key="8">
    <source>
        <dbReference type="RuleBase" id="RU361203"/>
    </source>
</evidence>
<proteinExistence type="inferred from homology"/>
<dbReference type="PANTHER" id="PTHR22953">
    <property type="entry name" value="ACID PHOSPHATASE RELATED"/>
    <property type="match status" value="1"/>
</dbReference>
<sequence>MAVGNENSAVHITQGDYDGKGVIISWVTANEPGSNKVRYGLSEGNYNFTAEGTVQNYTFYNYKSGYIHQCLVDGLQYDTKYYYEIGHGDSSRKFWFQTPPKIDPDASYKFGIIGDLGQTYNSLSTLEHCMQTGAQTILFVGDLSYADRYDNHDVGVRWDSWGRFVERSAAYQPWIWSAGNHEIEYPTPYPASKSSSPLWYAVRRASAHIIVLSSYSPFEIVLYEKFAYLSHVMAVKYTPQWKWLEQELKKVDREKTPWLIVLMHAPIYNSNDAHFMEGESMRVVFESWFCHYKVDVIFAGHVHAYERSYRISNIMRSNGSSNIVPDKSAPVYITVGDGGNQEGLANR</sequence>
<evidence type="ECO:0000256" key="3">
    <source>
        <dbReference type="ARBA" id="ARBA00008723"/>
    </source>
</evidence>
<keyword evidence="12" id="KW-1185">Reference proteome</keyword>
<comment type="similarity">
    <text evidence="3 8">Belongs to the metallophosphoesterase superfamily. Purple acid phosphatase family.</text>
</comment>
<dbReference type="Pfam" id="PF00149">
    <property type="entry name" value="Metallophos"/>
    <property type="match status" value="1"/>
</dbReference>
<dbReference type="InterPro" id="IPR029052">
    <property type="entry name" value="Metallo-depent_PP-like"/>
</dbReference>
<dbReference type="Gene3D" id="3.60.21.10">
    <property type="match status" value="1"/>
</dbReference>
<evidence type="ECO:0000256" key="2">
    <source>
        <dbReference type="ARBA" id="ARBA00001962"/>
    </source>
</evidence>
<dbReference type="Pfam" id="PF16656">
    <property type="entry name" value="Pur_ac_phosph_N"/>
    <property type="match status" value="1"/>
</dbReference>
<accession>A0ABR0UWK0</accession>
<dbReference type="SUPFAM" id="SSF49363">
    <property type="entry name" value="Purple acid phosphatase, N-terminal domain"/>
    <property type="match status" value="1"/>
</dbReference>
<reference evidence="11 12" key="1">
    <citation type="journal article" date="2021" name="Comput. Struct. Biotechnol. J.">
        <title>De novo genome assembly of the potent medicinal plant Rehmannia glutinosa using nanopore technology.</title>
        <authorList>
            <person name="Ma L."/>
            <person name="Dong C."/>
            <person name="Song C."/>
            <person name="Wang X."/>
            <person name="Zheng X."/>
            <person name="Niu Y."/>
            <person name="Chen S."/>
            <person name="Feng W."/>
        </authorList>
    </citation>
    <scope>NUCLEOTIDE SEQUENCE [LARGE SCALE GENOMIC DNA]</scope>
    <source>
        <strain evidence="11">DH-2019</strain>
    </source>
</reference>
<evidence type="ECO:0000259" key="9">
    <source>
        <dbReference type="Pfam" id="PF00149"/>
    </source>
</evidence>
<evidence type="ECO:0000256" key="5">
    <source>
        <dbReference type="ARBA" id="ARBA00022801"/>
    </source>
</evidence>
<dbReference type="CDD" id="cd00839">
    <property type="entry name" value="MPP_PAPs"/>
    <property type="match status" value="1"/>
</dbReference>